<evidence type="ECO:0000313" key="3">
    <source>
        <dbReference type="Proteomes" id="UP000030848"/>
    </source>
</evidence>
<proteinExistence type="predicted"/>
<sequence length="66" mass="7583">MTVQREDNGWRKSSFSGKETNCVEFRRVEGGVEVRNSKRPNDAIIRYTDSEWRAFVAGVKAGEFDI</sequence>
<accession>A0A837D769</accession>
<reference evidence="2 3" key="1">
    <citation type="submission" date="2014-10" db="EMBL/GenBank/DDBJ databases">
        <title>Genome sequence of Micropolyspora internatus JCM3315.</title>
        <authorList>
            <person name="Shin S.-K."/>
            <person name="Yi H."/>
        </authorList>
    </citation>
    <scope>NUCLEOTIDE SEQUENCE [LARGE SCALE GENOMIC DNA]</scope>
    <source>
        <strain evidence="2 3">JCM 3315</strain>
    </source>
</reference>
<dbReference type="RefSeq" id="WP_015786384.1">
    <property type="nucleotide sequence ID" value="NZ_FOWS01000001.1"/>
</dbReference>
<dbReference type="Pfam" id="PF04149">
    <property type="entry name" value="DUF397"/>
    <property type="match status" value="1"/>
</dbReference>
<protein>
    <recommendedName>
        <fullName evidence="1">DUF397 domain-containing protein</fullName>
    </recommendedName>
</protein>
<comment type="caution">
    <text evidence="2">The sequence shown here is derived from an EMBL/GenBank/DDBJ whole genome shotgun (WGS) entry which is preliminary data.</text>
</comment>
<dbReference type="OMA" id="ETNCVEF"/>
<dbReference type="Proteomes" id="UP000030848">
    <property type="component" value="Unassembled WGS sequence"/>
</dbReference>
<dbReference type="InterPro" id="IPR007278">
    <property type="entry name" value="DUF397"/>
</dbReference>
<evidence type="ECO:0000259" key="1">
    <source>
        <dbReference type="Pfam" id="PF04149"/>
    </source>
</evidence>
<dbReference type="OrthoDB" id="4302299at2"/>
<evidence type="ECO:0000313" key="2">
    <source>
        <dbReference type="EMBL" id="KHF43302.1"/>
    </source>
</evidence>
<organism evidence="2 3">
    <name type="scientific">Saccharomonospora viridis</name>
    <dbReference type="NCBI Taxonomy" id="1852"/>
    <lineage>
        <taxon>Bacteria</taxon>
        <taxon>Bacillati</taxon>
        <taxon>Actinomycetota</taxon>
        <taxon>Actinomycetes</taxon>
        <taxon>Pseudonocardiales</taxon>
        <taxon>Pseudonocardiaceae</taxon>
        <taxon>Saccharomonospora</taxon>
    </lineage>
</organism>
<gene>
    <name evidence="2" type="ORF">MINT15_35040</name>
</gene>
<feature type="domain" description="DUF397" evidence="1">
    <location>
        <begin position="9"/>
        <end position="60"/>
    </location>
</feature>
<dbReference type="EMBL" id="JRZE01000006">
    <property type="protein sequence ID" value="KHF43302.1"/>
    <property type="molecule type" value="Genomic_DNA"/>
</dbReference>
<name>A0A837D769_9PSEU</name>
<dbReference type="AlphaFoldDB" id="A0A837D769"/>